<keyword evidence="13" id="KW-0902">Two-component regulatory system</keyword>
<comment type="catalytic activity">
    <reaction evidence="1">
        <text>ATP + protein L-histidine = ADP + protein N-phospho-L-histidine.</text>
        <dbReference type="EC" id="2.7.13.3"/>
    </reaction>
</comment>
<dbReference type="Proteomes" id="UP000245998">
    <property type="component" value="Unassembled WGS sequence"/>
</dbReference>
<keyword evidence="11" id="KW-0067">ATP-binding</keyword>
<dbReference type="GO" id="GO:0005524">
    <property type="term" value="F:ATP binding"/>
    <property type="evidence" value="ECO:0007669"/>
    <property type="project" value="UniProtKB-KW"/>
</dbReference>
<dbReference type="SMART" id="SM00387">
    <property type="entry name" value="HATPase_c"/>
    <property type="match status" value="1"/>
</dbReference>
<evidence type="ECO:0000256" key="13">
    <source>
        <dbReference type="ARBA" id="ARBA00023012"/>
    </source>
</evidence>
<dbReference type="PANTHER" id="PTHR45436:SF5">
    <property type="entry name" value="SENSOR HISTIDINE KINASE TRCS"/>
    <property type="match status" value="1"/>
</dbReference>
<keyword evidence="5" id="KW-1003">Cell membrane</keyword>
<keyword evidence="19" id="KW-1185">Reference proteome</keyword>
<keyword evidence="10 18" id="KW-0418">Kinase</keyword>
<proteinExistence type="predicted"/>
<dbReference type="SMART" id="SM00304">
    <property type="entry name" value="HAMP"/>
    <property type="match status" value="1"/>
</dbReference>
<organism evidence="18 19">
    <name type="scientific">Pueribacillus theae</name>
    <dbReference type="NCBI Taxonomy" id="2171751"/>
    <lineage>
        <taxon>Bacteria</taxon>
        <taxon>Bacillati</taxon>
        <taxon>Bacillota</taxon>
        <taxon>Bacilli</taxon>
        <taxon>Bacillales</taxon>
        <taxon>Bacillaceae</taxon>
        <taxon>Pueribacillus</taxon>
    </lineage>
</organism>
<dbReference type="GO" id="GO:0005886">
    <property type="term" value="C:plasma membrane"/>
    <property type="evidence" value="ECO:0007669"/>
    <property type="project" value="UniProtKB-SubCell"/>
</dbReference>
<dbReference type="InterPro" id="IPR003661">
    <property type="entry name" value="HisK_dim/P_dom"/>
</dbReference>
<protein>
    <recommendedName>
        <fullName evidence="4">Signal transduction histidine-protein kinase ArlS</fullName>
        <ecNumber evidence="3">2.7.13.3</ecNumber>
    </recommendedName>
</protein>
<evidence type="ECO:0000256" key="7">
    <source>
        <dbReference type="ARBA" id="ARBA00022679"/>
    </source>
</evidence>
<evidence type="ECO:0000256" key="2">
    <source>
        <dbReference type="ARBA" id="ARBA00004651"/>
    </source>
</evidence>
<dbReference type="InterPro" id="IPR003594">
    <property type="entry name" value="HATPase_dom"/>
</dbReference>
<evidence type="ECO:0000256" key="10">
    <source>
        <dbReference type="ARBA" id="ARBA00022777"/>
    </source>
</evidence>
<dbReference type="InterPro" id="IPR005467">
    <property type="entry name" value="His_kinase_dom"/>
</dbReference>
<keyword evidence="7" id="KW-0808">Transferase</keyword>
<sequence length="456" mass="52018">MHIRNVIQLFSTVLLLILLLITNIAVYFLFKNLTIQNEMERSSHHTTEIAKNIQMGINESDRTALLRAYLPENGLIRVINAQNEPIVSVVKQTVLSNHEAAFYKSQSTKVLEVNGEPYVASYFPIIWNNGEVATLEVMESLAATENNMNVLKIVLIVASLLILIPSYLGGIALSKIILKPINTMIDTMEEIQRKGVFKRIRSKHRPKDELYKMANTFNSMIEILERNFEKQQQFVSDASHELKTPLTIIESYANMLKRWGMKRPDLVEESIDAIYSEAGRMREMTEQMLLLAKNEEDLNMAFTTFNLFDLCVETGKTFENVYQRKVHVHCGERLVYVQADEQKIKQILYILLDNARKYSSEAIDIHVGRTNGNAYFSVEDKGIGIPKENLHAVFDRFFRVDKSRTRTSGGTGLGLAIAKKIIDAHHGNIQIESEEKKGTKVTVILPNRVQNDEVEK</sequence>
<dbReference type="PROSITE" id="PS50109">
    <property type="entry name" value="HIS_KIN"/>
    <property type="match status" value="1"/>
</dbReference>
<feature type="transmembrane region" description="Helical" evidence="15">
    <location>
        <begin position="153"/>
        <end position="178"/>
    </location>
</feature>
<evidence type="ECO:0000259" key="16">
    <source>
        <dbReference type="PROSITE" id="PS50109"/>
    </source>
</evidence>
<evidence type="ECO:0000256" key="9">
    <source>
        <dbReference type="ARBA" id="ARBA00022741"/>
    </source>
</evidence>
<dbReference type="EC" id="2.7.13.3" evidence="3"/>
<keyword evidence="6" id="KW-0597">Phosphoprotein</keyword>
<evidence type="ECO:0000256" key="4">
    <source>
        <dbReference type="ARBA" id="ARBA00015735"/>
    </source>
</evidence>
<keyword evidence="9" id="KW-0547">Nucleotide-binding</keyword>
<dbReference type="PANTHER" id="PTHR45436">
    <property type="entry name" value="SENSOR HISTIDINE KINASE YKOH"/>
    <property type="match status" value="1"/>
</dbReference>
<evidence type="ECO:0000256" key="5">
    <source>
        <dbReference type="ARBA" id="ARBA00022475"/>
    </source>
</evidence>
<evidence type="ECO:0000256" key="15">
    <source>
        <dbReference type="SAM" id="Phobius"/>
    </source>
</evidence>
<dbReference type="FunFam" id="3.30.565.10:FF:000006">
    <property type="entry name" value="Sensor histidine kinase WalK"/>
    <property type="match status" value="1"/>
</dbReference>
<dbReference type="SUPFAM" id="SSF55874">
    <property type="entry name" value="ATPase domain of HSP90 chaperone/DNA topoisomerase II/histidine kinase"/>
    <property type="match status" value="1"/>
</dbReference>
<evidence type="ECO:0000256" key="14">
    <source>
        <dbReference type="ARBA" id="ARBA00023136"/>
    </source>
</evidence>
<dbReference type="InterPro" id="IPR050428">
    <property type="entry name" value="TCS_sensor_his_kinase"/>
</dbReference>
<feature type="domain" description="HAMP" evidence="17">
    <location>
        <begin position="175"/>
        <end position="229"/>
    </location>
</feature>
<comment type="subcellular location">
    <subcellularLocation>
        <location evidence="2">Cell membrane</location>
        <topology evidence="2">Multi-pass membrane protein</topology>
    </subcellularLocation>
</comment>
<evidence type="ECO:0000256" key="11">
    <source>
        <dbReference type="ARBA" id="ARBA00022840"/>
    </source>
</evidence>
<dbReference type="SUPFAM" id="SSF47384">
    <property type="entry name" value="Homodimeric domain of signal transducing histidine kinase"/>
    <property type="match status" value="1"/>
</dbReference>
<keyword evidence="14 15" id="KW-0472">Membrane</keyword>
<feature type="domain" description="Histidine kinase" evidence="16">
    <location>
        <begin position="237"/>
        <end position="449"/>
    </location>
</feature>
<keyword evidence="12 15" id="KW-1133">Transmembrane helix</keyword>
<evidence type="ECO:0000313" key="18">
    <source>
        <dbReference type="EMBL" id="PWA10347.1"/>
    </source>
</evidence>
<dbReference type="PRINTS" id="PR00344">
    <property type="entry name" value="BCTRLSENSOR"/>
</dbReference>
<dbReference type="InterPro" id="IPR041610">
    <property type="entry name" value="ArlS_N"/>
</dbReference>
<dbReference type="InterPro" id="IPR036097">
    <property type="entry name" value="HisK_dim/P_sf"/>
</dbReference>
<evidence type="ECO:0000313" key="19">
    <source>
        <dbReference type="Proteomes" id="UP000245998"/>
    </source>
</evidence>
<dbReference type="Gene3D" id="3.30.565.10">
    <property type="entry name" value="Histidine kinase-like ATPase, C-terminal domain"/>
    <property type="match status" value="1"/>
</dbReference>
<dbReference type="FunFam" id="1.10.287.130:FF:000001">
    <property type="entry name" value="Two-component sensor histidine kinase"/>
    <property type="match status" value="1"/>
</dbReference>
<dbReference type="InterPro" id="IPR003660">
    <property type="entry name" value="HAMP_dom"/>
</dbReference>
<dbReference type="Pfam" id="PF18719">
    <property type="entry name" value="ArlS_N"/>
    <property type="match status" value="1"/>
</dbReference>
<reference evidence="18 19" key="1">
    <citation type="submission" date="2018-04" db="EMBL/GenBank/DDBJ databases">
        <title>Camelliibacillus theae gen. nov., sp. nov., isolated from Pu'er tea.</title>
        <authorList>
            <person name="Niu L."/>
        </authorList>
    </citation>
    <scope>NUCLEOTIDE SEQUENCE [LARGE SCALE GENOMIC DNA]</scope>
    <source>
        <strain evidence="18 19">T8</strain>
    </source>
</reference>
<dbReference type="OrthoDB" id="9786919at2"/>
<dbReference type="Gene3D" id="1.10.287.130">
    <property type="match status" value="1"/>
</dbReference>
<evidence type="ECO:0000259" key="17">
    <source>
        <dbReference type="PROSITE" id="PS50885"/>
    </source>
</evidence>
<evidence type="ECO:0000256" key="6">
    <source>
        <dbReference type="ARBA" id="ARBA00022553"/>
    </source>
</evidence>
<dbReference type="CDD" id="cd06225">
    <property type="entry name" value="HAMP"/>
    <property type="match status" value="1"/>
</dbReference>
<dbReference type="EMBL" id="QCZG01000023">
    <property type="protein sequence ID" value="PWA10347.1"/>
    <property type="molecule type" value="Genomic_DNA"/>
</dbReference>
<keyword evidence="8 15" id="KW-0812">Transmembrane</keyword>
<dbReference type="RefSeq" id="WP_116555061.1">
    <property type="nucleotide sequence ID" value="NZ_QCZG01000023.1"/>
</dbReference>
<gene>
    <name evidence="18" type="ORF">DCC39_11570</name>
</gene>
<dbReference type="Pfam" id="PF02518">
    <property type="entry name" value="HATPase_c"/>
    <property type="match status" value="1"/>
</dbReference>
<dbReference type="PROSITE" id="PS50885">
    <property type="entry name" value="HAMP"/>
    <property type="match status" value="1"/>
</dbReference>
<dbReference type="Pfam" id="PF00512">
    <property type="entry name" value="HisKA"/>
    <property type="match status" value="1"/>
</dbReference>
<evidence type="ECO:0000256" key="12">
    <source>
        <dbReference type="ARBA" id="ARBA00022989"/>
    </source>
</evidence>
<feature type="transmembrane region" description="Helical" evidence="15">
    <location>
        <begin position="6"/>
        <end position="30"/>
    </location>
</feature>
<dbReference type="SMART" id="SM00388">
    <property type="entry name" value="HisKA"/>
    <property type="match status" value="1"/>
</dbReference>
<evidence type="ECO:0000256" key="8">
    <source>
        <dbReference type="ARBA" id="ARBA00022692"/>
    </source>
</evidence>
<dbReference type="CDD" id="cd00082">
    <property type="entry name" value="HisKA"/>
    <property type="match status" value="1"/>
</dbReference>
<accession>A0A2U1JYP1</accession>
<dbReference type="Pfam" id="PF00672">
    <property type="entry name" value="HAMP"/>
    <property type="match status" value="1"/>
</dbReference>
<evidence type="ECO:0000256" key="1">
    <source>
        <dbReference type="ARBA" id="ARBA00000085"/>
    </source>
</evidence>
<dbReference type="GO" id="GO:0000155">
    <property type="term" value="F:phosphorelay sensor kinase activity"/>
    <property type="evidence" value="ECO:0007669"/>
    <property type="project" value="InterPro"/>
</dbReference>
<dbReference type="Gene3D" id="6.10.340.10">
    <property type="match status" value="1"/>
</dbReference>
<dbReference type="InterPro" id="IPR004358">
    <property type="entry name" value="Sig_transdc_His_kin-like_C"/>
</dbReference>
<name>A0A2U1JYP1_9BACI</name>
<dbReference type="AlphaFoldDB" id="A0A2U1JYP1"/>
<evidence type="ECO:0000256" key="3">
    <source>
        <dbReference type="ARBA" id="ARBA00012438"/>
    </source>
</evidence>
<comment type="caution">
    <text evidence="18">The sequence shown here is derived from an EMBL/GenBank/DDBJ whole genome shotgun (WGS) entry which is preliminary data.</text>
</comment>
<dbReference type="InterPro" id="IPR036890">
    <property type="entry name" value="HATPase_C_sf"/>
</dbReference>